<dbReference type="STRING" id="512763.DC20_19370"/>
<dbReference type="EMBL" id="CP012643">
    <property type="protein sequence ID" value="ALJ00746.1"/>
    <property type="molecule type" value="Genomic_DNA"/>
</dbReference>
<accession>A0A0P0CM27</accession>
<evidence type="ECO:0000313" key="1">
    <source>
        <dbReference type="EMBL" id="ALJ00746.1"/>
    </source>
</evidence>
<sequence length="149" mass="17419">MKEKSEEYIKVYFEFFNDILDEDYIESVWAAVEDEKEGLYKLKNIPFFVKSYSSEDIVHAELEDDRLVVKGLVKESGNSTLQVFCYKEEDVEKVRNRLKDFGCASELSHLSKYFSVDVPSNVDYNPIREYLTELEQQEVIGYSEACLAH</sequence>
<reference evidence="1 2" key="1">
    <citation type="submission" date="2015-08" db="EMBL/GenBank/DDBJ databases">
        <title>Complete genome sequence of Rufibacter tibetensis strain 1351t, a radiation-resistant bacterium from tibet plateau.</title>
        <authorList>
            <person name="Dai J."/>
        </authorList>
    </citation>
    <scope>NUCLEOTIDE SEQUENCE [LARGE SCALE GENOMIC DNA]</scope>
    <source>
        <strain evidence="1 2">1351</strain>
    </source>
</reference>
<dbReference type="AlphaFoldDB" id="A0A0P0CM27"/>
<evidence type="ECO:0008006" key="3">
    <source>
        <dbReference type="Google" id="ProtNLM"/>
    </source>
</evidence>
<dbReference type="InterPro" id="IPR025361">
    <property type="entry name" value="DUF4265"/>
</dbReference>
<organism evidence="1 2">
    <name type="scientific">Rufibacter tibetensis</name>
    <dbReference type="NCBI Taxonomy" id="512763"/>
    <lineage>
        <taxon>Bacteria</taxon>
        <taxon>Pseudomonadati</taxon>
        <taxon>Bacteroidota</taxon>
        <taxon>Cytophagia</taxon>
        <taxon>Cytophagales</taxon>
        <taxon>Hymenobacteraceae</taxon>
        <taxon>Rufibacter</taxon>
    </lineage>
</organism>
<dbReference type="OrthoDB" id="1030945at2"/>
<proteinExistence type="predicted"/>
<evidence type="ECO:0000313" key="2">
    <source>
        <dbReference type="Proteomes" id="UP000061382"/>
    </source>
</evidence>
<dbReference type="KEGG" id="rti:DC20_19370"/>
<dbReference type="Proteomes" id="UP000061382">
    <property type="component" value="Chromosome"/>
</dbReference>
<dbReference type="PATRIC" id="fig|512763.3.peg.4247"/>
<keyword evidence="2" id="KW-1185">Reference proteome</keyword>
<dbReference type="Pfam" id="PF14085">
    <property type="entry name" value="DUF4265"/>
    <property type="match status" value="1"/>
</dbReference>
<name>A0A0P0CM27_9BACT</name>
<protein>
    <recommendedName>
        <fullName evidence="3">DUF4265 domain-containing protein</fullName>
    </recommendedName>
</protein>
<gene>
    <name evidence="1" type="ORF">DC20_19370</name>
</gene>
<dbReference type="RefSeq" id="WP_062545351.1">
    <property type="nucleotide sequence ID" value="NZ_CP012643.1"/>
</dbReference>